<name>A0A6G7CIZ8_9VIBR</name>
<dbReference type="AlphaFoldDB" id="A0A6G7CIZ8"/>
<keyword evidence="1" id="KW-0560">Oxidoreductase</keyword>
<dbReference type="RefSeq" id="WP_165311664.1">
    <property type="nucleotide sequence ID" value="NZ_CP049331.1"/>
</dbReference>
<evidence type="ECO:0000256" key="1">
    <source>
        <dbReference type="ARBA" id="ARBA00023002"/>
    </source>
</evidence>
<dbReference type="GO" id="GO:0016491">
    <property type="term" value="F:oxidoreductase activity"/>
    <property type="evidence" value="ECO:0007669"/>
    <property type="project" value="UniProtKB-KW"/>
</dbReference>
<dbReference type="KEGG" id="vzi:G5S32_08785"/>
<reference evidence="2 3" key="1">
    <citation type="submission" date="2020-02" db="EMBL/GenBank/DDBJ databases">
        <title>A complete genome of a marine bacterium Vibrio sp. ZWAL4003 isolated from the mangrove sediment with the ability to degrade polysaccharides.</title>
        <authorList>
            <person name="Wu J."/>
            <person name="Qu W."/>
            <person name="Zeng R."/>
        </authorList>
    </citation>
    <scope>NUCLEOTIDE SEQUENCE [LARGE SCALE GENOMIC DNA]</scope>
    <source>
        <strain evidence="2 3">ZWAL4003</strain>
    </source>
</reference>
<keyword evidence="3" id="KW-1185">Reference proteome</keyword>
<dbReference type="InterPro" id="IPR036010">
    <property type="entry name" value="2Fe-2S_ferredoxin-like_sf"/>
</dbReference>
<dbReference type="SUPFAM" id="SSF54292">
    <property type="entry name" value="2Fe-2S ferredoxin-like"/>
    <property type="match status" value="1"/>
</dbReference>
<dbReference type="InterPro" id="IPR042204">
    <property type="entry name" value="2Fe-2S-bd_N"/>
</dbReference>
<dbReference type="EMBL" id="CP049331">
    <property type="protein sequence ID" value="QIH42085.1"/>
    <property type="molecule type" value="Genomic_DNA"/>
</dbReference>
<accession>A0A6G7CIZ8</accession>
<protein>
    <submittedName>
        <fullName evidence="2">(2Fe-2S)-binding protein</fullName>
    </submittedName>
</protein>
<evidence type="ECO:0000313" key="2">
    <source>
        <dbReference type="EMBL" id="QIH42085.1"/>
    </source>
</evidence>
<dbReference type="GO" id="GO:0051536">
    <property type="term" value="F:iron-sulfur cluster binding"/>
    <property type="evidence" value="ECO:0007669"/>
    <property type="project" value="InterPro"/>
</dbReference>
<organism evidence="2 3">
    <name type="scientific">Vibrio ziniensis</name>
    <dbReference type="NCBI Taxonomy" id="2711221"/>
    <lineage>
        <taxon>Bacteria</taxon>
        <taxon>Pseudomonadati</taxon>
        <taxon>Pseudomonadota</taxon>
        <taxon>Gammaproteobacteria</taxon>
        <taxon>Vibrionales</taxon>
        <taxon>Vibrionaceae</taxon>
        <taxon>Vibrio</taxon>
    </lineage>
</organism>
<sequence length="83" mass="8662">MKFNVDGKAFVLDEPMSVAAALATVGDGSSRDSVSGQRRAPVCGMGICQECRVMIDGVRRLACQTPCSDGMSISTFSSRVGGE</sequence>
<evidence type="ECO:0000313" key="3">
    <source>
        <dbReference type="Proteomes" id="UP000503003"/>
    </source>
</evidence>
<dbReference type="Proteomes" id="UP000503003">
    <property type="component" value="Chromosome 1"/>
</dbReference>
<dbReference type="Pfam" id="PF13510">
    <property type="entry name" value="Fer2_4"/>
    <property type="match status" value="1"/>
</dbReference>
<dbReference type="Gene3D" id="3.10.20.440">
    <property type="entry name" value="2Fe-2S iron-sulphur cluster binding domain, sarcosine oxidase, alpha subunit, N-terminal domain"/>
    <property type="match status" value="1"/>
</dbReference>
<gene>
    <name evidence="2" type="ORF">G5S32_08785</name>
</gene>
<proteinExistence type="predicted"/>